<dbReference type="Proteomes" id="UP000232149">
    <property type="component" value="Unassembled WGS sequence"/>
</dbReference>
<dbReference type="RefSeq" id="WP_100788262.1">
    <property type="nucleotide sequence ID" value="NZ_NPDU01000056.1"/>
</dbReference>
<proteinExistence type="predicted"/>
<dbReference type="EMBL" id="NPDU01000056">
    <property type="protein sequence ID" value="PJZ60593.1"/>
    <property type="molecule type" value="Genomic_DNA"/>
</dbReference>
<gene>
    <name evidence="1" type="ORF">CH376_17555</name>
</gene>
<reference evidence="1 2" key="1">
    <citation type="submission" date="2017-07" db="EMBL/GenBank/DDBJ databases">
        <title>Leptospira spp. isolated from tropical soils.</title>
        <authorList>
            <person name="Thibeaux R."/>
            <person name="Iraola G."/>
            <person name="Ferres I."/>
            <person name="Bierque E."/>
            <person name="Girault D."/>
            <person name="Soupe-Gilbert M.-E."/>
            <person name="Picardeau M."/>
            <person name="Goarant C."/>
        </authorList>
    </citation>
    <scope>NUCLEOTIDE SEQUENCE [LARGE SCALE GENOMIC DNA]</scope>
    <source>
        <strain evidence="1 2">FH2-B-D1</strain>
    </source>
</reference>
<sequence>MILRIFSSCLLFGFLLSTDSVFGESFPSKIRVGILSKYSPNEIEISYFDAKIFAGKHSIGKTRSTLRLKSESSRIDVRFESQKFSEEFIGLSGGKYEIRFPNRKDIFHYSGDLEITSVHGKLRLILSIPKNEYAQIATESEFGTLLRTSPQNGAAQEWKKEFLSVAETVVLSYALANTNRHKSEGYDLCDLTHCLQYSGRTEWKTKTQNDSSSHFVLKDTNDKILESFFHSTCGGNLSEPSVLWKNYKKEANTFRSGKDIWKKNQILCESSPHAHWESVLSRSDLEESLDLKKIIRLQPILKESRVTEVLVETENGSSSVPIALFLSKIGKRLGWNQIKSNDFDIENARNRFLFRGKGFGHGIGLCQYGAREMAFQGAKSSEILKFYFPKARLEKL</sequence>
<keyword evidence="2" id="KW-1185">Reference proteome</keyword>
<evidence type="ECO:0000313" key="2">
    <source>
        <dbReference type="Proteomes" id="UP000232149"/>
    </source>
</evidence>
<protein>
    <submittedName>
        <fullName evidence="1">Stage II sporulation protein</fullName>
    </submittedName>
</protein>
<accession>A0ABX4NUV9</accession>
<dbReference type="InterPro" id="IPR013486">
    <property type="entry name" value="SpoIID/LytB"/>
</dbReference>
<organism evidence="1 2">
    <name type="scientific">Leptospira adleri</name>
    <dbReference type="NCBI Taxonomy" id="2023186"/>
    <lineage>
        <taxon>Bacteria</taxon>
        <taxon>Pseudomonadati</taxon>
        <taxon>Spirochaetota</taxon>
        <taxon>Spirochaetia</taxon>
        <taxon>Leptospirales</taxon>
        <taxon>Leptospiraceae</taxon>
        <taxon>Leptospira</taxon>
    </lineage>
</organism>
<evidence type="ECO:0000313" key="1">
    <source>
        <dbReference type="EMBL" id="PJZ60593.1"/>
    </source>
</evidence>
<dbReference type="NCBIfam" id="TIGR02669">
    <property type="entry name" value="SpoIID_LytB"/>
    <property type="match status" value="1"/>
</dbReference>
<name>A0ABX4NUV9_9LEPT</name>
<comment type="caution">
    <text evidence="1">The sequence shown here is derived from an EMBL/GenBank/DDBJ whole genome shotgun (WGS) entry which is preliminary data.</text>
</comment>